<protein>
    <submittedName>
        <fullName evidence="1">Uncharacterized protein</fullName>
    </submittedName>
</protein>
<dbReference type="EMBL" id="CM047586">
    <property type="protein sequence ID" value="KAI9909506.1"/>
    <property type="molecule type" value="Genomic_DNA"/>
</dbReference>
<evidence type="ECO:0000313" key="2">
    <source>
        <dbReference type="Proteomes" id="UP001163321"/>
    </source>
</evidence>
<reference evidence="1 2" key="1">
    <citation type="journal article" date="2022" name="bioRxiv">
        <title>The genome of the oomycete Peronosclerospora sorghi, a cosmopolitan pathogen of maize and sorghum, is inflated with dispersed pseudogenes.</title>
        <authorList>
            <person name="Fletcher K."/>
            <person name="Martin F."/>
            <person name="Isakeit T."/>
            <person name="Cavanaugh K."/>
            <person name="Magill C."/>
            <person name="Michelmore R."/>
        </authorList>
    </citation>
    <scope>NUCLEOTIDE SEQUENCE [LARGE SCALE GENOMIC DNA]</scope>
    <source>
        <strain evidence="1">P6</strain>
    </source>
</reference>
<evidence type="ECO:0000313" key="1">
    <source>
        <dbReference type="EMBL" id="KAI9909506.1"/>
    </source>
</evidence>
<name>A0ACC0VTS6_9STRA</name>
<proteinExistence type="predicted"/>
<sequence>MRRVYGVALEVSDHETFQELEIHVDAVYHEATKAFFQADTGEGTCLGVFREKTLPFDLHTTADAAWTCLAQTFQHEKYTFSYSRDRRKNDELGPVQHDDTVGECFGVEIKESIADFKIKQVFRRYVELDRIVIAWRSYIDPAEFKGQKMQGFRFLEKGSIVIRPLQDAGNDLTLLRTWHVITPETLGDTKETNSQFVKELTGFVLRGSSSASTVQMIENMLIEQSNPSNHTQCGSSKRFSWPKSAELSTLTQRLHAQLTRRDIDRRTKKVRLSANQVLVLLRDLLLVALGLRPSCLVDCCALPKERVELLLSYCLDPNGSSQLSCGFNQVRAVQLDHNVFFINGGAFLREKMVQLATGTSAQTFLDVNASLTLPRLISESSQKGAWRLKSYADWIYSACRDLIASTNTRVLEWERPSGLNATSLAGILLCYPIVYDIFKDSHVPKDEQWSEQDNCLAMCPLWLLQTTVTMYVISFLSIQALSNSTIDWSSEQMEIILQEFSVPQHFQGSQFTIENEAAFHHPVPLGTLLQARCRLNLQRTIELSALNPASVQPHIRLSSRTLHRVAFGFYKAPTELIFSPAFLLTRSLPCSLHIFEQEQKATNLRDIETLSFEDAFSAGLTFEQLESYGGAVDSSQHAVKCEPMHLHALSHLADVYASAEGPQKALIYYSKASELEDGS</sequence>
<comment type="caution">
    <text evidence="1">The sequence shown here is derived from an EMBL/GenBank/DDBJ whole genome shotgun (WGS) entry which is preliminary data.</text>
</comment>
<organism evidence="1 2">
    <name type="scientific">Peronosclerospora sorghi</name>
    <dbReference type="NCBI Taxonomy" id="230839"/>
    <lineage>
        <taxon>Eukaryota</taxon>
        <taxon>Sar</taxon>
        <taxon>Stramenopiles</taxon>
        <taxon>Oomycota</taxon>
        <taxon>Peronosporomycetes</taxon>
        <taxon>Peronosporales</taxon>
        <taxon>Peronosporaceae</taxon>
        <taxon>Peronosclerospora</taxon>
    </lineage>
</organism>
<dbReference type="Proteomes" id="UP001163321">
    <property type="component" value="Chromosome 7"/>
</dbReference>
<accession>A0ACC0VTS6</accession>
<gene>
    <name evidence="1" type="ORF">PsorP6_015082</name>
</gene>
<keyword evidence="2" id="KW-1185">Reference proteome</keyword>